<reference evidence="3" key="1">
    <citation type="submission" date="2020-03" db="EMBL/GenBank/DDBJ databases">
        <title>The deep terrestrial virosphere.</title>
        <authorList>
            <person name="Holmfeldt K."/>
            <person name="Nilsson E."/>
            <person name="Simone D."/>
            <person name="Lopez-Fernandez M."/>
            <person name="Wu X."/>
            <person name="de Brujin I."/>
            <person name="Lundin D."/>
            <person name="Andersson A."/>
            <person name="Bertilsson S."/>
            <person name="Dopson M."/>
        </authorList>
    </citation>
    <scope>NUCLEOTIDE SEQUENCE</scope>
    <source>
        <strain evidence="3">MM415B01302</strain>
    </source>
</reference>
<gene>
    <name evidence="3" type="ORF">MM415B01302_0020</name>
</gene>
<dbReference type="SMART" id="SM00482">
    <property type="entry name" value="POLAc"/>
    <property type="match status" value="1"/>
</dbReference>
<protein>
    <submittedName>
        <fullName evidence="3">Putative DNA polymerase</fullName>
    </submittedName>
</protein>
<dbReference type="AlphaFoldDB" id="A0A6M3IQP5"/>
<dbReference type="Pfam" id="PF01612">
    <property type="entry name" value="DNA_pol_A_exo1"/>
    <property type="match status" value="1"/>
</dbReference>
<dbReference type="Pfam" id="PF00476">
    <property type="entry name" value="DNA_pol_A"/>
    <property type="match status" value="1"/>
</dbReference>
<dbReference type="Gene3D" id="1.20.1060.10">
    <property type="entry name" value="Taq DNA Polymerase, Chain T, domain 4"/>
    <property type="match status" value="1"/>
</dbReference>
<dbReference type="GO" id="GO:0003887">
    <property type="term" value="F:DNA-directed DNA polymerase activity"/>
    <property type="evidence" value="ECO:0007669"/>
    <property type="project" value="InterPro"/>
</dbReference>
<dbReference type="PANTHER" id="PTHR10133:SF27">
    <property type="entry name" value="DNA POLYMERASE NU"/>
    <property type="match status" value="1"/>
</dbReference>
<dbReference type="InterPro" id="IPR002298">
    <property type="entry name" value="DNA_polymerase_A"/>
</dbReference>
<dbReference type="EMBL" id="MT141368">
    <property type="protein sequence ID" value="QJA59417.1"/>
    <property type="molecule type" value="Genomic_DNA"/>
</dbReference>
<evidence type="ECO:0000259" key="2">
    <source>
        <dbReference type="SMART" id="SM00482"/>
    </source>
</evidence>
<evidence type="ECO:0000313" key="3">
    <source>
        <dbReference type="EMBL" id="QJA59417.1"/>
    </source>
</evidence>
<dbReference type="Gene3D" id="3.30.420.10">
    <property type="entry name" value="Ribonuclease H-like superfamily/Ribonuclease H"/>
    <property type="match status" value="1"/>
</dbReference>
<dbReference type="Gene3D" id="1.10.150.20">
    <property type="entry name" value="5' to 3' exonuclease, C-terminal subdomain"/>
    <property type="match status" value="1"/>
</dbReference>
<feature type="domain" description="DNA-directed DNA polymerase family A palm" evidence="2">
    <location>
        <begin position="315"/>
        <end position="504"/>
    </location>
</feature>
<dbReference type="Gene3D" id="3.30.70.370">
    <property type="match status" value="1"/>
</dbReference>
<dbReference type="SUPFAM" id="SSF53098">
    <property type="entry name" value="Ribonuclease H-like"/>
    <property type="match status" value="1"/>
</dbReference>
<dbReference type="SUPFAM" id="SSF56672">
    <property type="entry name" value="DNA/RNA polymerases"/>
    <property type="match status" value="1"/>
</dbReference>
<keyword evidence="1" id="KW-0235">DNA replication</keyword>
<dbReference type="GO" id="GO:0008408">
    <property type="term" value="F:3'-5' exonuclease activity"/>
    <property type="evidence" value="ECO:0007669"/>
    <property type="project" value="InterPro"/>
</dbReference>
<dbReference type="GO" id="GO:0003677">
    <property type="term" value="F:DNA binding"/>
    <property type="evidence" value="ECO:0007669"/>
    <property type="project" value="InterPro"/>
</dbReference>
<sequence length="548" mass="62665">MDSKPTKVVACDTENDPSGRLGQWSLAFRDNTGRLCIWDNHGITKQKELIEVFKNCTVVFHNYKWDARVLARNNMPVPKNYVDTFIAAYCMGCGRQDVKDSAKGKDGSEMVGGLGLKYLARKHLGMAMKTWLEIKDHPEMTQEYNADDSVATLLLWEKWKDRLPKHFWTIDMPLLDVLMIMEDRGILADASFLKTYAEMLQEDLKEIDLPLNAFSPQEVQSYVYGTLEIEPWRFTESGAPAVDAETLESINDYTVQQIVKYKQLEHEHKNYASGYAKAMDEEGRIHCEFKQTSTATGRLSSANPNLQNVAKKRGEIRKLFIAKPKHKMIRMDWKLLEFGMLAVLAKDTTLINAFLHGDVHTETAKACGVTRDVGKRINFLMQNGGTAWGMSQQFGLPIDEAKGYYNAYYKRFPALKKFQDENVAKAQATKKVIGPFGRERRLDALFAPDWRVRQEGEREAMTMPMQNGGAELVKLAMIDLHYHHSAPMLIHVHDELLFEIPDEMAQEYAVWLNEYVPKITPIDGVEFPVEVSVGNNWYECLQEENVIK</sequence>
<dbReference type="InterPro" id="IPR002562">
    <property type="entry name" value="3'-5'_exonuclease_dom"/>
</dbReference>
<accession>A0A6M3IQP5</accession>
<dbReference type="InterPro" id="IPR001098">
    <property type="entry name" value="DNA-dir_DNA_pol_A_palm_dom"/>
</dbReference>
<proteinExistence type="predicted"/>
<dbReference type="GO" id="GO:0006261">
    <property type="term" value="P:DNA-templated DNA replication"/>
    <property type="evidence" value="ECO:0007669"/>
    <property type="project" value="InterPro"/>
</dbReference>
<dbReference type="InterPro" id="IPR012337">
    <property type="entry name" value="RNaseH-like_sf"/>
</dbReference>
<dbReference type="PRINTS" id="PR00868">
    <property type="entry name" value="DNAPOLI"/>
</dbReference>
<dbReference type="PANTHER" id="PTHR10133">
    <property type="entry name" value="DNA POLYMERASE I"/>
    <property type="match status" value="1"/>
</dbReference>
<dbReference type="InterPro" id="IPR043502">
    <property type="entry name" value="DNA/RNA_pol_sf"/>
</dbReference>
<dbReference type="GO" id="GO:0006302">
    <property type="term" value="P:double-strand break repair"/>
    <property type="evidence" value="ECO:0007669"/>
    <property type="project" value="TreeGrafter"/>
</dbReference>
<name>A0A6M3IQP5_9ZZZZ</name>
<organism evidence="3">
    <name type="scientific">viral metagenome</name>
    <dbReference type="NCBI Taxonomy" id="1070528"/>
    <lineage>
        <taxon>unclassified sequences</taxon>
        <taxon>metagenomes</taxon>
        <taxon>organismal metagenomes</taxon>
    </lineage>
</organism>
<dbReference type="InterPro" id="IPR036397">
    <property type="entry name" value="RNaseH_sf"/>
</dbReference>
<evidence type="ECO:0000256" key="1">
    <source>
        <dbReference type="ARBA" id="ARBA00022705"/>
    </source>
</evidence>